<dbReference type="EMBL" id="FJOG01000045">
    <property type="protein sequence ID" value="CZR67634.1"/>
    <property type="molecule type" value="Genomic_DNA"/>
</dbReference>
<sequence>MQDDEVEHSEARFNILPRCLLSKSYSRSIWASAFPGYARLVRDYTKRHLSHSSDALNAFSELLELFKHRFDGEIICGLPSRGLDEALLWILADDRQHPVRNVHFPSWSWAGLIGPVDYWPPPNYYFFSGLYDGADDDSDTVYATKLTRKLKTSIAQFYFSGQLLEREIDRSSSNMKYPELNTSSTIGGQEYPAEKRISRDVLEFDALIVNITKVPVHHLRLLQRYSAASVIETVACL</sequence>
<gene>
    <name evidence="1" type="ORF">PAC_17533</name>
</gene>
<accession>A0A1L7XRG5</accession>
<keyword evidence="2" id="KW-1185">Reference proteome</keyword>
<dbReference type="PANTHER" id="PTHR33112">
    <property type="entry name" value="DOMAIN PROTEIN, PUTATIVE-RELATED"/>
    <property type="match status" value="1"/>
</dbReference>
<reference evidence="1 2" key="1">
    <citation type="submission" date="2016-03" db="EMBL/GenBank/DDBJ databases">
        <authorList>
            <person name="Ploux O."/>
        </authorList>
    </citation>
    <scope>NUCLEOTIDE SEQUENCE [LARGE SCALE GENOMIC DNA]</scope>
    <source>
        <strain evidence="1 2">UAMH 11012</strain>
    </source>
</reference>
<dbReference type="STRING" id="576137.A0A1L7XRG5"/>
<dbReference type="AlphaFoldDB" id="A0A1L7XRG5"/>
<organism evidence="1 2">
    <name type="scientific">Phialocephala subalpina</name>
    <dbReference type="NCBI Taxonomy" id="576137"/>
    <lineage>
        <taxon>Eukaryota</taxon>
        <taxon>Fungi</taxon>
        <taxon>Dikarya</taxon>
        <taxon>Ascomycota</taxon>
        <taxon>Pezizomycotina</taxon>
        <taxon>Leotiomycetes</taxon>
        <taxon>Helotiales</taxon>
        <taxon>Mollisiaceae</taxon>
        <taxon>Phialocephala</taxon>
        <taxon>Phialocephala fortinii species complex</taxon>
    </lineage>
</organism>
<dbReference type="PANTHER" id="PTHR33112:SF12">
    <property type="entry name" value="HETEROKARYON INCOMPATIBILITY DOMAIN-CONTAINING PROTEIN"/>
    <property type="match status" value="1"/>
</dbReference>
<dbReference type="Proteomes" id="UP000184330">
    <property type="component" value="Unassembled WGS sequence"/>
</dbReference>
<name>A0A1L7XRG5_9HELO</name>
<protein>
    <submittedName>
        <fullName evidence="1">Uncharacterized protein</fullName>
    </submittedName>
</protein>
<evidence type="ECO:0000313" key="1">
    <source>
        <dbReference type="EMBL" id="CZR67634.1"/>
    </source>
</evidence>
<evidence type="ECO:0000313" key="2">
    <source>
        <dbReference type="Proteomes" id="UP000184330"/>
    </source>
</evidence>
<proteinExistence type="predicted"/>
<dbReference type="OrthoDB" id="2958217at2759"/>